<gene>
    <name evidence="2" type="ORF">CAOG_001660</name>
</gene>
<evidence type="ECO:0000256" key="1">
    <source>
        <dbReference type="ARBA" id="ARBA00022737"/>
    </source>
</evidence>
<keyword evidence="1" id="KW-0677">Repeat</keyword>
<dbReference type="PANTHER" id="PTHR24111">
    <property type="entry name" value="LEUCINE-RICH REPEAT-CONTAINING PROTEIN 34"/>
    <property type="match status" value="1"/>
</dbReference>
<dbReference type="PANTHER" id="PTHR24111:SF0">
    <property type="entry name" value="LEUCINE-RICH REPEAT-CONTAINING PROTEIN"/>
    <property type="match status" value="1"/>
</dbReference>
<keyword evidence="3" id="KW-1185">Reference proteome</keyword>
<organism evidence="2 3">
    <name type="scientific">Capsaspora owczarzaki (strain ATCC 30864)</name>
    <dbReference type="NCBI Taxonomy" id="595528"/>
    <lineage>
        <taxon>Eukaryota</taxon>
        <taxon>Filasterea</taxon>
        <taxon>Capsaspora</taxon>
    </lineage>
</organism>
<dbReference type="InterPro" id="IPR032675">
    <property type="entry name" value="LRR_dom_sf"/>
</dbReference>
<dbReference type="eggNOG" id="KOG4308">
    <property type="taxonomic scope" value="Eukaryota"/>
</dbReference>
<dbReference type="InParanoid" id="A0A0D2X178"/>
<dbReference type="PhylomeDB" id="A0A0D2X178"/>
<dbReference type="SUPFAM" id="SSF52047">
    <property type="entry name" value="RNI-like"/>
    <property type="match status" value="1"/>
</dbReference>
<evidence type="ECO:0000313" key="2">
    <source>
        <dbReference type="EMBL" id="KJE90334.1"/>
    </source>
</evidence>
<accession>A0A0D2X178</accession>
<sequence>MRIRLEKLERGRLPRHSKSNTLTWLKLNRNCIGEDGARAIADALKVNSTLRCFLLKQNQIGDAGGQAIAEALKVNTRLTDLFLEDHLIGDAGAQAITEAFKMNPKLVNVFVYDQINPLALSLLPRLATADDLQTVFCLLTSGPALEDQSTFLPALPAEIADIIMDEAQYWQGVQHIKRCQFDDDSLEHILKVTLPQGVNGNSIRVKAIQALRDMGNGFNSNGSSGFDLIVRDEQGAVRYECAAEATIVDSTLVSARVGWQVQVQPSKSARDVVFESLVVKCM</sequence>
<protein>
    <submittedName>
        <fullName evidence="2">Uncharacterized protein</fullName>
    </submittedName>
</protein>
<dbReference type="InterPro" id="IPR052201">
    <property type="entry name" value="LRR-containing_regulator"/>
</dbReference>
<name>A0A0D2X178_CAPO3</name>
<dbReference type="InterPro" id="IPR001611">
    <property type="entry name" value="Leu-rich_rpt"/>
</dbReference>
<evidence type="ECO:0000313" key="3">
    <source>
        <dbReference type="Proteomes" id="UP000008743"/>
    </source>
</evidence>
<dbReference type="Proteomes" id="UP000008743">
    <property type="component" value="Unassembled WGS sequence"/>
</dbReference>
<dbReference type="SMART" id="SM00368">
    <property type="entry name" value="LRR_RI"/>
    <property type="match status" value="3"/>
</dbReference>
<dbReference type="Gene3D" id="3.80.10.10">
    <property type="entry name" value="Ribonuclease Inhibitor"/>
    <property type="match status" value="1"/>
</dbReference>
<dbReference type="AlphaFoldDB" id="A0A0D2X178"/>
<dbReference type="Pfam" id="PF13516">
    <property type="entry name" value="LRR_6"/>
    <property type="match status" value="2"/>
</dbReference>
<dbReference type="EMBL" id="KE346361">
    <property type="protein sequence ID" value="KJE90334.1"/>
    <property type="molecule type" value="Genomic_DNA"/>
</dbReference>
<proteinExistence type="predicted"/>
<reference evidence="3" key="1">
    <citation type="submission" date="2011-02" db="EMBL/GenBank/DDBJ databases">
        <title>The Genome Sequence of Capsaspora owczarzaki ATCC 30864.</title>
        <authorList>
            <person name="Russ C."/>
            <person name="Cuomo C."/>
            <person name="Burger G."/>
            <person name="Gray M.W."/>
            <person name="Holland P.W.H."/>
            <person name="King N."/>
            <person name="Lang F.B.F."/>
            <person name="Roger A.J."/>
            <person name="Ruiz-Trillo I."/>
            <person name="Young S.K."/>
            <person name="Zeng Q."/>
            <person name="Gargeya S."/>
            <person name="Alvarado L."/>
            <person name="Berlin A."/>
            <person name="Chapman S.B."/>
            <person name="Chen Z."/>
            <person name="Freedman E."/>
            <person name="Gellesch M."/>
            <person name="Goldberg J."/>
            <person name="Griggs A."/>
            <person name="Gujja S."/>
            <person name="Heilman E."/>
            <person name="Heiman D."/>
            <person name="Howarth C."/>
            <person name="Mehta T."/>
            <person name="Neiman D."/>
            <person name="Pearson M."/>
            <person name="Roberts A."/>
            <person name="Saif S."/>
            <person name="Shea T."/>
            <person name="Shenoy N."/>
            <person name="Sisk P."/>
            <person name="Stolte C."/>
            <person name="Sykes S."/>
            <person name="White J."/>
            <person name="Yandava C."/>
            <person name="Haas B."/>
            <person name="Nusbaum C."/>
            <person name="Birren B."/>
        </authorList>
    </citation>
    <scope>NUCLEOTIDE SEQUENCE</scope>
    <source>
        <strain evidence="3">ATCC 30864</strain>
    </source>
</reference>